<feature type="region of interest" description="Disordered" evidence="1">
    <location>
        <begin position="814"/>
        <end position="972"/>
    </location>
</feature>
<feature type="region of interest" description="Disordered" evidence="1">
    <location>
        <begin position="761"/>
        <end position="780"/>
    </location>
</feature>
<feature type="compositionally biased region" description="Low complexity" evidence="1">
    <location>
        <begin position="846"/>
        <end position="897"/>
    </location>
</feature>
<reference evidence="3" key="1">
    <citation type="submission" date="2023-03" db="EMBL/GenBank/DDBJ databases">
        <title>Massive genome expansion in bonnet fungi (Mycena s.s.) driven by repeated elements and novel gene families across ecological guilds.</title>
        <authorList>
            <consortium name="Lawrence Berkeley National Laboratory"/>
            <person name="Harder C.B."/>
            <person name="Miyauchi S."/>
            <person name="Viragh M."/>
            <person name="Kuo A."/>
            <person name="Thoen E."/>
            <person name="Andreopoulos B."/>
            <person name="Lu D."/>
            <person name="Skrede I."/>
            <person name="Drula E."/>
            <person name="Henrissat B."/>
            <person name="Morin E."/>
            <person name="Kohler A."/>
            <person name="Barry K."/>
            <person name="LaButti K."/>
            <person name="Morin E."/>
            <person name="Salamov A."/>
            <person name="Lipzen A."/>
            <person name="Mereny Z."/>
            <person name="Hegedus B."/>
            <person name="Baldrian P."/>
            <person name="Stursova M."/>
            <person name="Weitz H."/>
            <person name="Taylor A."/>
            <person name="Grigoriev I.V."/>
            <person name="Nagy L.G."/>
            <person name="Martin F."/>
            <person name="Kauserud H."/>
        </authorList>
    </citation>
    <scope>NUCLEOTIDE SEQUENCE</scope>
    <source>
        <strain evidence="3">CBHHK188m</strain>
    </source>
</reference>
<evidence type="ECO:0000313" key="3">
    <source>
        <dbReference type="EMBL" id="KAJ7765816.1"/>
    </source>
</evidence>
<feature type="compositionally biased region" description="Low complexity" evidence="1">
    <location>
        <begin position="580"/>
        <end position="652"/>
    </location>
</feature>
<name>A0AAD7JKG4_9AGAR</name>
<accession>A0AAD7JKG4</accession>
<keyword evidence="4" id="KW-1185">Reference proteome</keyword>
<keyword evidence="2" id="KW-0812">Transmembrane</keyword>
<evidence type="ECO:0000256" key="2">
    <source>
        <dbReference type="SAM" id="Phobius"/>
    </source>
</evidence>
<keyword evidence="2" id="KW-0472">Membrane</keyword>
<evidence type="ECO:0000256" key="1">
    <source>
        <dbReference type="SAM" id="MobiDB-lite"/>
    </source>
</evidence>
<feature type="compositionally biased region" description="Low complexity" evidence="1">
    <location>
        <begin position="950"/>
        <end position="960"/>
    </location>
</feature>
<feature type="compositionally biased region" description="Gly residues" evidence="1">
    <location>
        <begin position="537"/>
        <end position="549"/>
    </location>
</feature>
<feature type="region of interest" description="Disordered" evidence="1">
    <location>
        <begin position="571"/>
        <end position="652"/>
    </location>
</feature>
<evidence type="ECO:0000313" key="4">
    <source>
        <dbReference type="Proteomes" id="UP001215280"/>
    </source>
</evidence>
<feature type="compositionally biased region" description="Gly residues" evidence="1">
    <location>
        <begin position="470"/>
        <end position="481"/>
    </location>
</feature>
<feature type="compositionally biased region" description="Polar residues" evidence="1">
    <location>
        <begin position="210"/>
        <end position="225"/>
    </location>
</feature>
<organism evidence="3 4">
    <name type="scientific">Mycena maculata</name>
    <dbReference type="NCBI Taxonomy" id="230809"/>
    <lineage>
        <taxon>Eukaryota</taxon>
        <taxon>Fungi</taxon>
        <taxon>Dikarya</taxon>
        <taxon>Basidiomycota</taxon>
        <taxon>Agaricomycotina</taxon>
        <taxon>Agaricomycetes</taxon>
        <taxon>Agaricomycetidae</taxon>
        <taxon>Agaricales</taxon>
        <taxon>Marasmiineae</taxon>
        <taxon>Mycenaceae</taxon>
        <taxon>Mycena</taxon>
    </lineage>
</organism>
<feature type="region of interest" description="Disordered" evidence="1">
    <location>
        <begin position="210"/>
        <end position="286"/>
    </location>
</feature>
<feature type="region of interest" description="Disordered" evidence="1">
    <location>
        <begin position="303"/>
        <end position="340"/>
    </location>
</feature>
<proteinExistence type="predicted"/>
<keyword evidence="2" id="KW-1133">Transmembrane helix</keyword>
<comment type="caution">
    <text evidence="3">The sequence shown here is derived from an EMBL/GenBank/DDBJ whole genome shotgun (WGS) entry which is preliminary data.</text>
</comment>
<feature type="region of interest" description="Disordered" evidence="1">
    <location>
        <begin position="67"/>
        <end position="92"/>
    </location>
</feature>
<sequence length="972" mass="97277">MAQPTQVLPPWLSPALTTLVLPQTTEITTTLVFLPLTYYGPSIPLDADFTYGGLTSPVSTSTAAASTTSSSATTSSSSSATPPSLSSSSSVSTVTPLTSASASASPPASSSASAAASSTPLSRAQLIGIVIGSVLGALVLFLFVLCIAMRIGRRRNGNNDGEQSRTRTPFTLLPRRRTRARTRFTMVTPPVPGADNAEFVDDDWLMVASQSPTSVGSPTSPQSPQFPGGQAVPGRGGTEADPFLTRLPNPHSGALATHTDTASGSGSGSGSAGSRDTAATHSSGTNASGYGVLLAHPTLSLPRNLSEQGQAGNPFDAPDPVVYANLPPGAGPPSGNGLGGGYTDAHGARRILSPAQMAVLVEEGERERVLPRVSEEGESRLSGIDEGEEGEAEVVVARRVALGGASPEPATQRRRSWIPRFSWLNNNSNANSARNSRDVEEEGGLLLFDAGAHSPSNSVSSPPPVPVAGPSGGASGSGSAGPSGEMREFGGRPLLSFLRPQSRAGSGSRPTSGVPAAAAAGPRPISGLSGMSSEGTAGTGGTAGSGKSGGTVFEDAVSTFGSRAASSSALRNEASAGLRQQDAAPGAQGGAEAVDPLDLPAPAPLAAFASSSQHSLHQTHSAHSLHSTSQASLTQTASASLTHQNTNTSISTTTTTLGSATAAAGHTPLKPERAYAHGPPGLEFAVAPNTSTGTGASGKSSASWDAAGLELGFSRPASHSKLGTFGSANLVPVPPVPALPSYAFGAPPGIRVVGASTSSTLRDGGVGGGSGGRSSAPHLSLDLDDAPPGAEGEWRLLGGSVEAGREWGIVQVEGGSGRRDTFGGVGLGAAQYHHPSGHSSEQGSFHSRVGASSLSSGSSAHARLASAQNSSSGHSHSLYPSSGSTSARARALARAGSVEGPMSPATSAFGHRVRDAGAGEHSGSSGSGGGRAQETSAASGEREHERSRSPRSPTSPLLAPWAGGLDPEWRPT</sequence>
<protein>
    <submittedName>
        <fullName evidence="3">Uncharacterized protein</fullName>
    </submittedName>
</protein>
<feature type="region of interest" description="Disordered" evidence="1">
    <location>
        <begin position="449"/>
        <end position="550"/>
    </location>
</feature>
<dbReference type="EMBL" id="JARJLG010000034">
    <property type="protein sequence ID" value="KAJ7765816.1"/>
    <property type="molecule type" value="Genomic_DNA"/>
</dbReference>
<dbReference type="AlphaFoldDB" id="A0AAD7JKG4"/>
<gene>
    <name evidence="3" type="ORF">DFH07DRAFT_1014179</name>
</gene>
<dbReference type="Proteomes" id="UP001215280">
    <property type="component" value="Unassembled WGS sequence"/>
</dbReference>
<feature type="transmembrane region" description="Helical" evidence="2">
    <location>
        <begin position="126"/>
        <end position="148"/>
    </location>
</feature>